<evidence type="ECO:0000313" key="2">
    <source>
        <dbReference type="WBParaSite" id="ACAC_0000420401-mRNA-1"/>
    </source>
</evidence>
<proteinExistence type="predicted"/>
<dbReference type="Proteomes" id="UP000035642">
    <property type="component" value="Unassembled WGS sequence"/>
</dbReference>
<name>A0A0K0D2A9_ANGCA</name>
<sequence>LQRRTEKTWFERQPLENTMMIMGQRWCRCKPRQRNLVLKTNNSASQPSSFSHKAALMFSA</sequence>
<keyword evidence="1" id="KW-1185">Reference proteome</keyword>
<reference evidence="2" key="2">
    <citation type="submission" date="2017-02" db="UniProtKB">
        <authorList>
            <consortium name="WormBaseParasite"/>
        </authorList>
    </citation>
    <scope>IDENTIFICATION</scope>
</reference>
<dbReference type="AlphaFoldDB" id="A0A0K0D2A9"/>
<dbReference type="WBParaSite" id="ACAC_0000420401-mRNA-1">
    <property type="protein sequence ID" value="ACAC_0000420401-mRNA-1"/>
    <property type="gene ID" value="ACAC_0000420401"/>
</dbReference>
<organism evidence="1 2">
    <name type="scientific">Angiostrongylus cantonensis</name>
    <name type="common">Rat lungworm</name>
    <dbReference type="NCBI Taxonomy" id="6313"/>
    <lineage>
        <taxon>Eukaryota</taxon>
        <taxon>Metazoa</taxon>
        <taxon>Ecdysozoa</taxon>
        <taxon>Nematoda</taxon>
        <taxon>Chromadorea</taxon>
        <taxon>Rhabditida</taxon>
        <taxon>Rhabditina</taxon>
        <taxon>Rhabditomorpha</taxon>
        <taxon>Strongyloidea</taxon>
        <taxon>Metastrongylidae</taxon>
        <taxon>Angiostrongylus</taxon>
    </lineage>
</organism>
<reference evidence="1" key="1">
    <citation type="submission" date="2012-09" db="EMBL/GenBank/DDBJ databases">
        <authorList>
            <person name="Martin A.A."/>
        </authorList>
    </citation>
    <scope>NUCLEOTIDE SEQUENCE</scope>
</reference>
<evidence type="ECO:0000313" key="1">
    <source>
        <dbReference type="Proteomes" id="UP000035642"/>
    </source>
</evidence>
<accession>A0A0K0D2A9</accession>
<protein>
    <submittedName>
        <fullName evidence="2">Ovule protein</fullName>
    </submittedName>
</protein>